<dbReference type="GO" id="GO:0071555">
    <property type="term" value="P:cell wall organization"/>
    <property type="evidence" value="ECO:0007669"/>
    <property type="project" value="UniProtKB-KW"/>
</dbReference>
<comment type="function">
    <text evidence="1">Removes C-terminal D-alanyl residues from sugar-peptide cell wall precursors.</text>
</comment>
<dbReference type="InterPro" id="IPR012907">
    <property type="entry name" value="Peptidase_S11_C"/>
</dbReference>
<dbReference type="GO" id="GO:0006508">
    <property type="term" value="P:proteolysis"/>
    <property type="evidence" value="ECO:0007669"/>
    <property type="project" value="UniProtKB-KW"/>
</dbReference>
<feature type="active site" description="Proton acceptor" evidence="13">
    <location>
        <position position="68"/>
    </location>
</feature>
<evidence type="ECO:0000256" key="2">
    <source>
        <dbReference type="ARBA" id="ARBA00004752"/>
    </source>
</evidence>
<feature type="active site" evidence="13">
    <location>
        <position position="129"/>
    </location>
</feature>
<dbReference type="Proteomes" id="UP000243591">
    <property type="component" value="Chromosome"/>
</dbReference>
<dbReference type="PANTHER" id="PTHR21581:SF11">
    <property type="entry name" value="D-ALANYL-D-ALANINE CARBOXYPEPTIDASE DACA"/>
    <property type="match status" value="1"/>
</dbReference>
<evidence type="ECO:0000256" key="5">
    <source>
        <dbReference type="ARBA" id="ARBA00022645"/>
    </source>
</evidence>
<evidence type="ECO:0000313" key="18">
    <source>
        <dbReference type="EMBL" id="ATF25989.1"/>
    </source>
</evidence>
<dbReference type="InterPro" id="IPR001967">
    <property type="entry name" value="Peptidase_S11_N"/>
</dbReference>
<feature type="binding site" evidence="14">
    <location>
        <position position="255"/>
    </location>
    <ligand>
        <name>substrate</name>
    </ligand>
</feature>
<dbReference type="InterPro" id="IPR018044">
    <property type="entry name" value="Peptidase_S11"/>
</dbReference>
<feature type="domain" description="Peptidase S11 D-Ala-D-Ala carboxypeptidase A C-terminal" evidence="17">
    <location>
        <begin position="310"/>
        <end position="417"/>
    </location>
</feature>
<dbReference type="Pfam" id="PF00768">
    <property type="entry name" value="Peptidase_S11"/>
    <property type="match status" value="1"/>
</dbReference>
<dbReference type="KEGG" id="bths:CNY62_05985"/>
<evidence type="ECO:0000256" key="1">
    <source>
        <dbReference type="ARBA" id="ARBA00003217"/>
    </source>
</evidence>
<dbReference type="STRING" id="2756.BFR44_05820"/>
<evidence type="ECO:0000256" key="7">
    <source>
        <dbReference type="ARBA" id="ARBA00022729"/>
    </source>
</evidence>
<dbReference type="SUPFAM" id="SSF56601">
    <property type="entry name" value="beta-lactamase/transpeptidase-like"/>
    <property type="match status" value="1"/>
</dbReference>
<dbReference type="InterPro" id="IPR015956">
    <property type="entry name" value="Peniciliin-bd_prot_C_sf"/>
</dbReference>
<keyword evidence="11" id="KW-0961">Cell wall biogenesis/degradation</keyword>
<dbReference type="Gene3D" id="2.60.410.10">
    <property type="entry name" value="D-Ala-D-Ala carboxypeptidase, C-terminal domain"/>
    <property type="match status" value="1"/>
</dbReference>
<evidence type="ECO:0000256" key="9">
    <source>
        <dbReference type="ARBA" id="ARBA00022960"/>
    </source>
</evidence>
<feature type="chain" id="PRO_5030026290" description="serine-type D-Ala-D-Ala carboxypeptidase" evidence="16">
    <location>
        <begin position="27"/>
        <end position="448"/>
    </location>
</feature>
<feature type="signal peptide" evidence="16">
    <location>
        <begin position="1"/>
        <end position="26"/>
    </location>
</feature>
<evidence type="ECO:0000256" key="14">
    <source>
        <dbReference type="PIRSR" id="PIRSR618044-2"/>
    </source>
</evidence>
<evidence type="ECO:0000256" key="13">
    <source>
        <dbReference type="PIRSR" id="PIRSR618044-1"/>
    </source>
</evidence>
<comment type="pathway">
    <text evidence="2">Cell wall biogenesis; peptidoglycan biosynthesis.</text>
</comment>
<evidence type="ECO:0000259" key="17">
    <source>
        <dbReference type="SMART" id="SM00936"/>
    </source>
</evidence>
<dbReference type="EMBL" id="CP023483">
    <property type="protein sequence ID" value="ATF25989.1"/>
    <property type="molecule type" value="Genomic_DNA"/>
</dbReference>
<name>A0A1D2M098_BROTH</name>
<comment type="catalytic activity">
    <reaction evidence="12">
        <text>Preferential cleavage: (Ac)2-L-Lys-D-Ala-|-D-Ala. Also transpeptidation of peptidyl-alanyl moieties that are N-acyl substituents of D-alanine.</text>
        <dbReference type="EC" id="3.4.16.4"/>
    </reaction>
</comment>
<reference evidence="18 19" key="1">
    <citation type="submission" date="2017-09" db="EMBL/GenBank/DDBJ databases">
        <title>Complete Genome Sequences of Two Strains of the Meat Spoilage Bacterium Brochothrix thermosphacta Isolated from Ground Chicken.</title>
        <authorList>
            <person name="Paoli G.C."/>
            <person name="Wijey C."/>
            <person name="Chen C.-Y."/>
            <person name="Nguyen L."/>
            <person name="Yan X."/>
            <person name="Irwin P.L."/>
        </authorList>
    </citation>
    <scope>NUCLEOTIDE SEQUENCE [LARGE SCALE GENOMIC DNA]</scope>
    <source>
        <strain evidence="18 19">BI</strain>
    </source>
</reference>
<dbReference type="InterPro" id="IPR037167">
    <property type="entry name" value="Peptidase_S11_C_sf"/>
</dbReference>
<keyword evidence="10" id="KW-0573">Peptidoglycan synthesis</keyword>
<evidence type="ECO:0000256" key="3">
    <source>
        <dbReference type="ARBA" id="ARBA00007164"/>
    </source>
</evidence>
<dbReference type="SUPFAM" id="SSF69189">
    <property type="entry name" value="Penicillin-binding protein associated domain"/>
    <property type="match status" value="1"/>
</dbReference>
<keyword evidence="7 16" id="KW-0732">Signal</keyword>
<proteinExistence type="inferred from homology"/>
<dbReference type="InterPro" id="IPR012338">
    <property type="entry name" value="Beta-lactam/transpept-like"/>
</dbReference>
<keyword evidence="9" id="KW-0133">Cell shape</keyword>
<dbReference type="RefSeq" id="WP_069125021.1">
    <property type="nucleotide sequence ID" value="NZ_CP023483.1"/>
</dbReference>
<dbReference type="Pfam" id="PF07943">
    <property type="entry name" value="PBP5_C"/>
    <property type="match status" value="1"/>
</dbReference>
<dbReference type="PANTHER" id="PTHR21581">
    <property type="entry name" value="D-ALANYL-D-ALANINE CARBOXYPEPTIDASE"/>
    <property type="match status" value="1"/>
</dbReference>
<dbReference type="EC" id="3.4.16.4" evidence="4"/>
<feature type="active site" description="Acyl-ester intermediate" evidence="13">
    <location>
        <position position="65"/>
    </location>
</feature>
<organism evidence="18 19">
    <name type="scientific">Brochothrix thermosphacta</name>
    <name type="common">Microbacterium thermosphactum</name>
    <dbReference type="NCBI Taxonomy" id="2756"/>
    <lineage>
        <taxon>Bacteria</taxon>
        <taxon>Bacillati</taxon>
        <taxon>Bacillota</taxon>
        <taxon>Bacilli</taxon>
        <taxon>Bacillales</taxon>
        <taxon>Listeriaceae</taxon>
        <taxon>Brochothrix</taxon>
    </lineage>
</organism>
<keyword evidence="8" id="KW-0378">Hydrolase</keyword>
<evidence type="ECO:0000256" key="16">
    <source>
        <dbReference type="SAM" id="SignalP"/>
    </source>
</evidence>
<dbReference type="GO" id="GO:0009002">
    <property type="term" value="F:serine-type D-Ala-D-Ala carboxypeptidase activity"/>
    <property type="evidence" value="ECO:0007669"/>
    <property type="project" value="UniProtKB-EC"/>
</dbReference>
<dbReference type="SMART" id="SM00936">
    <property type="entry name" value="PBP5_C"/>
    <property type="match status" value="1"/>
</dbReference>
<evidence type="ECO:0000256" key="10">
    <source>
        <dbReference type="ARBA" id="ARBA00022984"/>
    </source>
</evidence>
<evidence type="ECO:0000256" key="15">
    <source>
        <dbReference type="RuleBase" id="RU004016"/>
    </source>
</evidence>
<accession>A0A1D2M098</accession>
<dbReference type="AlphaFoldDB" id="A0A1D2M098"/>
<dbReference type="Gene3D" id="3.40.710.10">
    <property type="entry name" value="DD-peptidase/beta-lactamase superfamily"/>
    <property type="match status" value="1"/>
</dbReference>
<dbReference type="OrthoDB" id="9791132at2"/>
<gene>
    <name evidence="18" type="ORF">CNY62_05985</name>
</gene>
<protein>
    <recommendedName>
        <fullName evidence="4">serine-type D-Ala-D-Ala carboxypeptidase</fullName>
        <ecNumber evidence="4">3.4.16.4</ecNumber>
    </recommendedName>
</protein>
<dbReference type="GO" id="GO:0009252">
    <property type="term" value="P:peptidoglycan biosynthetic process"/>
    <property type="evidence" value="ECO:0007669"/>
    <property type="project" value="UniProtKB-UniPathway"/>
</dbReference>
<evidence type="ECO:0000313" key="19">
    <source>
        <dbReference type="Proteomes" id="UP000243591"/>
    </source>
</evidence>
<evidence type="ECO:0000256" key="8">
    <source>
        <dbReference type="ARBA" id="ARBA00022801"/>
    </source>
</evidence>
<evidence type="ECO:0000256" key="12">
    <source>
        <dbReference type="ARBA" id="ARBA00034000"/>
    </source>
</evidence>
<keyword evidence="19" id="KW-1185">Reference proteome</keyword>
<keyword evidence="6" id="KW-0645">Protease</keyword>
<evidence type="ECO:0000256" key="11">
    <source>
        <dbReference type="ARBA" id="ARBA00023316"/>
    </source>
</evidence>
<keyword evidence="5 18" id="KW-0121">Carboxypeptidase</keyword>
<comment type="similarity">
    <text evidence="3 15">Belongs to the peptidase S11 family.</text>
</comment>
<evidence type="ECO:0000256" key="6">
    <source>
        <dbReference type="ARBA" id="ARBA00022670"/>
    </source>
</evidence>
<dbReference type="UniPathway" id="UPA00219"/>
<sequence>MYFKKIITFMLVTVVATTSFILPAQAASKTKAPLDIQANAAFMIEASTGKVLYNKNGDKQLGIASMTKMVTEYLLMEAIKEGKIKWDDQLPISKSAYNVSQDNTLSNVPLRQDKTYSVRELTEAMSIYSANGATIAIAEKLANGDENKYINMMDKLAEKLELGPHNFVNSTGLSYEDIRGKTTQKDKGENELTARGVAKLSRALILDYPEILDFAKVEEKSFQAGTSDEIKMENWNWMLPGLINSDKNLPVDGLKTGTTDHAGMTFAGTAEKNGMRLITVIMNAKDKKNPKDEHSGIRFVETAKMMNYGFNNYDLISKGLGNQFKVNVYKGDKLTETLTTQKEPKFVVPKNAKVETAAKMTLKEDKTNSNGELVAPVAKGTVVGKAVVAANDPFNYGYLDNSEGVTMDVITDHDIEKAGFFLRSWRVTKDGLNVAKNYVVDGAKGWFK</sequence>
<dbReference type="GO" id="GO:0008360">
    <property type="term" value="P:regulation of cell shape"/>
    <property type="evidence" value="ECO:0007669"/>
    <property type="project" value="UniProtKB-KW"/>
</dbReference>
<dbReference type="PRINTS" id="PR00725">
    <property type="entry name" value="DADACBPTASE1"/>
</dbReference>
<evidence type="ECO:0000256" key="4">
    <source>
        <dbReference type="ARBA" id="ARBA00012448"/>
    </source>
</evidence>